<dbReference type="GeneID" id="54407129"/>
<dbReference type="AlphaFoldDB" id="A0A6A6AG86"/>
<dbReference type="RefSeq" id="XP_033523820.1">
    <property type="nucleotide sequence ID" value="XM_033666697.1"/>
</dbReference>
<reference evidence="2" key="1">
    <citation type="journal article" date="2020" name="Stud. Mycol.">
        <title>101 Dothideomycetes genomes: a test case for predicting lifestyles and emergence of pathogens.</title>
        <authorList>
            <person name="Haridas S."/>
            <person name="Albert R."/>
            <person name="Binder M."/>
            <person name="Bloem J."/>
            <person name="Labutti K."/>
            <person name="Salamov A."/>
            <person name="Andreopoulos B."/>
            <person name="Baker S."/>
            <person name="Barry K."/>
            <person name="Bills G."/>
            <person name="Bluhm B."/>
            <person name="Cannon C."/>
            <person name="Castanera R."/>
            <person name="Culley D."/>
            <person name="Daum C."/>
            <person name="Ezra D."/>
            <person name="Gonzalez J."/>
            <person name="Henrissat B."/>
            <person name="Kuo A."/>
            <person name="Liang C."/>
            <person name="Lipzen A."/>
            <person name="Lutzoni F."/>
            <person name="Magnuson J."/>
            <person name="Mondo S."/>
            <person name="Nolan M."/>
            <person name="Ohm R."/>
            <person name="Pangilinan J."/>
            <person name="Park H.-J."/>
            <person name="Ramirez L."/>
            <person name="Alfaro M."/>
            <person name="Sun H."/>
            <person name="Tritt A."/>
            <person name="Yoshinaga Y."/>
            <person name="Zwiers L.-H."/>
            <person name="Turgeon B."/>
            <person name="Goodwin S."/>
            <person name="Spatafora J."/>
            <person name="Crous P."/>
            <person name="Grigoriev I."/>
        </authorList>
    </citation>
    <scope>NUCLEOTIDE SEQUENCE</scope>
    <source>
        <strain evidence="2">CBS 119687</strain>
    </source>
</reference>
<gene>
    <name evidence="2" type="ORF">P153DRAFT_357009</name>
</gene>
<evidence type="ECO:0000313" key="3">
    <source>
        <dbReference type="Proteomes" id="UP000799771"/>
    </source>
</evidence>
<keyword evidence="3" id="KW-1185">Reference proteome</keyword>
<organism evidence="2 3">
    <name type="scientific">Dothidotthia symphoricarpi CBS 119687</name>
    <dbReference type="NCBI Taxonomy" id="1392245"/>
    <lineage>
        <taxon>Eukaryota</taxon>
        <taxon>Fungi</taxon>
        <taxon>Dikarya</taxon>
        <taxon>Ascomycota</taxon>
        <taxon>Pezizomycotina</taxon>
        <taxon>Dothideomycetes</taxon>
        <taxon>Pleosporomycetidae</taxon>
        <taxon>Pleosporales</taxon>
        <taxon>Dothidotthiaceae</taxon>
        <taxon>Dothidotthia</taxon>
    </lineage>
</organism>
<proteinExistence type="predicted"/>
<sequence>MPFVIRPPSFSADCSDLIPITNPDDDEKSMLRDLWGWGWDVTQCELDDDEYVDALRELRWSLEKHRQGDLVGEEGGRTLKQIWAREGKKSVRVTGEGDIHGVEEADREGCSGAGAGAGAELDREEYVYDDEWENESLYDVSQEKQAPIQNHPPTIDPEIARQQDFFSRLRHGEQLVRSHIQKTQRLSQDPGRDLYHQNEIEHPIRISNPLAKYYKYPRPSIIKTNISPSKPSPYIPRYVYKSRAPRPKPKHPSSQPTMCCYTFRLHRPRPRTASQKAGRRVSTAQPRPATQIPAHYFSPPQSSAPYTRQQIPLLPTAPYELDIQYTLLFPNEHRTVQEYLRSYRPMVRAEHATAPPLERAGLGEDPYGWLAWDGQRERERERERVVEERMNRVRGKSGRVLRKER</sequence>
<dbReference type="OrthoDB" id="3800039at2759"/>
<accession>A0A6A6AG86</accession>
<dbReference type="Proteomes" id="UP000799771">
    <property type="component" value="Unassembled WGS sequence"/>
</dbReference>
<evidence type="ECO:0000256" key="1">
    <source>
        <dbReference type="SAM" id="MobiDB-lite"/>
    </source>
</evidence>
<dbReference type="EMBL" id="ML977506">
    <property type="protein sequence ID" value="KAF2129431.1"/>
    <property type="molecule type" value="Genomic_DNA"/>
</dbReference>
<evidence type="ECO:0000313" key="2">
    <source>
        <dbReference type="EMBL" id="KAF2129431.1"/>
    </source>
</evidence>
<name>A0A6A6AG86_9PLEO</name>
<feature type="region of interest" description="Disordered" evidence="1">
    <location>
        <begin position="269"/>
        <end position="306"/>
    </location>
</feature>
<protein>
    <submittedName>
        <fullName evidence="2">Uncharacterized protein</fullName>
    </submittedName>
</protein>